<dbReference type="RefSeq" id="WP_008488284.1">
    <property type="nucleotide sequence ID" value="NZ_AMRG01000005.1"/>
</dbReference>
<dbReference type="AlphaFoldDB" id="K2KPY4"/>
<organism evidence="1 2">
    <name type="scientific">Idiomarina xiamenensis 10-D-4</name>
    <dbReference type="NCBI Taxonomy" id="740709"/>
    <lineage>
        <taxon>Bacteria</taxon>
        <taxon>Pseudomonadati</taxon>
        <taxon>Pseudomonadota</taxon>
        <taxon>Gammaproteobacteria</taxon>
        <taxon>Alteromonadales</taxon>
        <taxon>Idiomarinaceae</taxon>
        <taxon>Idiomarina</taxon>
    </lineage>
</organism>
<dbReference type="PATRIC" id="fig|740709.3.peg.1160"/>
<proteinExistence type="predicted"/>
<dbReference type="OrthoDB" id="9802489at2"/>
<comment type="caution">
    <text evidence="1">The sequence shown here is derived from an EMBL/GenBank/DDBJ whole genome shotgun (WGS) entry which is preliminary data.</text>
</comment>
<dbReference type="STRING" id="740709.A10D4_05682"/>
<evidence type="ECO:0000313" key="1">
    <source>
        <dbReference type="EMBL" id="EKE84534.1"/>
    </source>
</evidence>
<name>K2KPY4_9GAMM</name>
<gene>
    <name evidence="1" type="ORF">A10D4_05682</name>
</gene>
<sequence>MAVLLFVHSDVWALATPQSQLTVANIEGYMIVPQRSFYGQWLGEDFMTSVRDYGVRQVDTVGLFISAVELNDFAQRLPLLNKRWPIHALHLHGQVDADKSSQSSVTLSRLNGYSVVYHVADSVTGYRIMTYRIKADKATLIKPLSGRSIGALDCNSAATAALLFASADSHIVSLTLARTHYQREPLSETKFANYLLNQSLQLAMQRGFTGPFKTLQYQPLGGPTLPGDDAVVDPDQHCGKSTSCERGLSSCSVLKGAVCNDD</sequence>
<accession>K2KPY4</accession>
<reference evidence="1 2" key="1">
    <citation type="journal article" date="2012" name="J. Bacteriol.">
        <title>Genome Sequence of Idiomarina xiamenensis Type Strain 10-D-4.</title>
        <authorList>
            <person name="Lai Q."/>
            <person name="Wang L."/>
            <person name="Wang W."/>
            <person name="Shao Z."/>
        </authorList>
    </citation>
    <scope>NUCLEOTIDE SEQUENCE [LARGE SCALE GENOMIC DNA]</scope>
    <source>
        <strain evidence="1 2">10-D-4</strain>
    </source>
</reference>
<protein>
    <submittedName>
        <fullName evidence="1">Uncharacterized protein</fullName>
    </submittedName>
</protein>
<evidence type="ECO:0000313" key="2">
    <source>
        <dbReference type="Proteomes" id="UP000014115"/>
    </source>
</evidence>
<dbReference type="EMBL" id="AMRG01000005">
    <property type="protein sequence ID" value="EKE84534.1"/>
    <property type="molecule type" value="Genomic_DNA"/>
</dbReference>
<dbReference type="Proteomes" id="UP000014115">
    <property type="component" value="Unassembled WGS sequence"/>
</dbReference>
<keyword evidence="2" id="KW-1185">Reference proteome</keyword>